<dbReference type="EMBL" id="CP159289">
    <property type="protein sequence ID" value="XCH26359.1"/>
    <property type="molecule type" value="Genomic_DNA"/>
</dbReference>
<reference evidence="3" key="1">
    <citation type="submission" date="2024-06" db="EMBL/GenBank/DDBJ databases">
        <title>Sequencing and assembly of the genome of Dyadobacter sp. strain 676, a symbiont of Cyamopsis tetragonoloba.</title>
        <authorList>
            <person name="Guro P."/>
            <person name="Sazanova A."/>
            <person name="Kuznetsova I."/>
            <person name="Belimov A."/>
            <person name="Safronova V."/>
        </authorList>
    </citation>
    <scope>NUCLEOTIDE SEQUENCE</scope>
    <source>
        <strain evidence="3">676</strain>
    </source>
</reference>
<name>A0AAU8FS49_9BACT</name>
<gene>
    <name evidence="3" type="ORF">ABV298_08120</name>
</gene>
<feature type="signal peptide" evidence="2">
    <location>
        <begin position="1"/>
        <end position="21"/>
    </location>
</feature>
<organism evidence="3">
    <name type="scientific">Dyadobacter sp. 676</name>
    <dbReference type="NCBI Taxonomy" id="3088362"/>
    <lineage>
        <taxon>Bacteria</taxon>
        <taxon>Pseudomonadati</taxon>
        <taxon>Bacteroidota</taxon>
        <taxon>Cytophagia</taxon>
        <taxon>Cytophagales</taxon>
        <taxon>Spirosomataceae</taxon>
        <taxon>Dyadobacter</taxon>
    </lineage>
</organism>
<proteinExistence type="predicted"/>
<evidence type="ECO:0000256" key="1">
    <source>
        <dbReference type="SAM" id="Coils"/>
    </source>
</evidence>
<evidence type="ECO:0000256" key="2">
    <source>
        <dbReference type="SAM" id="SignalP"/>
    </source>
</evidence>
<keyword evidence="2" id="KW-0732">Signal</keyword>
<feature type="coiled-coil region" evidence="1">
    <location>
        <begin position="48"/>
        <end position="75"/>
    </location>
</feature>
<evidence type="ECO:0008006" key="4">
    <source>
        <dbReference type="Google" id="ProtNLM"/>
    </source>
</evidence>
<dbReference type="RefSeq" id="WP_353721652.1">
    <property type="nucleotide sequence ID" value="NZ_CP159289.1"/>
</dbReference>
<protein>
    <recommendedName>
        <fullName evidence="4">Periplasmic heavy metal sensor</fullName>
    </recommendedName>
</protein>
<sequence length="123" mass="14671">MKKIIFAIAAIVTFTAGNTFAQRYSQPAKVVIDARADNVREEFKINKLDEIVKLSRKQENQIKKIENKYDRLIGRSQRYHTYQGMKRLEEEKQKEILAVLTPAQRQRLFAYQHHFDNRYNRRG</sequence>
<dbReference type="AlphaFoldDB" id="A0AAU8FS49"/>
<accession>A0AAU8FS49</accession>
<feature type="chain" id="PRO_5043930428" description="Periplasmic heavy metal sensor" evidence="2">
    <location>
        <begin position="22"/>
        <end position="123"/>
    </location>
</feature>
<keyword evidence="1" id="KW-0175">Coiled coil</keyword>
<evidence type="ECO:0000313" key="3">
    <source>
        <dbReference type="EMBL" id="XCH26359.1"/>
    </source>
</evidence>